<evidence type="ECO:0000256" key="1">
    <source>
        <dbReference type="ARBA" id="ARBA00005199"/>
    </source>
</evidence>
<gene>
    <name evidence="5" type="primary">otsB</name>
    <name evidence="5" type="ORF">OVY01_15150</name>
</gene>
<evidence type="ECO:0000313" key="6">
    <source>
        <dbReference type="Proteomes" id="UP001082899"/>
    </source>
</evidence>
<dbReference type="Pfam" id="PF02358">
    <property type="entry name" value="Trehalose_PPase"/>
    <property type="match status" value="1"/>
</dbReference>
<comment type="function">
    <text evidence="4">Removes the phosphate from trehalose 6-phosphate to produce free trehalose.</text>
</comment>
<dbReference type="InterPro" id="IPR023214">
    <property type="entry name" value="HAD_sf"/>
</dbReference>
<dbReference type="Gene3D" id="3.40.50.1000">
    <property type="entry name" value="HAD superfamily/HAD-like"/>
    <property type="match status" value="1"/>
</dbReference>
<reference evidence="5" key="1">
    <citation type="submission" date="2022-11" db="EMBL/GenBank/DDBJ databases">
        <title>Robbsia betulipollinis sp. nov., isolated from pollen of birch (Betula pendula).</title>
        <authorList>
            <person name="Shi H."/>
            <person name="Ambika Manirajan B."/>
            <person name="Ratering S."/>
            <person name="Geissler-Plaum R."/>
            <person name="Schnell S."/>
        </authorList>
    </citation>
    <scope>NUCLEOTIDE SEQUENCE</scope>
    <source>
        <strain evidence="5">Bb-Pol-6</strain>
    </source>
</reference>
<comment type="cofactor">
    <cofactor evidence="4">
        <name>Mg(2+)</name>
        <dbReference type="ChEBI" id="CHEBI:18420"/>
    </cofactor>
</comment>
<evidence type="ECO:0000256" key="2">
    <source>
        <dbReference type="ARBA" id="ARBA00008770"/>
    </source>
</evidence>
<dbReference type="GO" id="GO:0004805">
    <property type="term" value="F:trehalose-phosphatase activity"/>
    <property type="evidence" value="ECO:0007669"/>
    <property type="project" value="UniProtKB-EC"/>
</dbReference>
<dbReference type="EC" id="3.1.3.12" evidence="4"/>
<sequence length="248" mass="26200">MPFASSLPALDSTAFFFDFDGTLCALAPTPDGVQVAPRVPVLLEALRARSNQALAIVTGRPIDDIDRFLAPLRLPIAGSHGAERRGLDGETVRVGFGDPRLLDMRRLLEDVVAAHPGLLLEVKGAGLAVHYRAAPRHAAVAEDAARQAVALHGDAFVLQPGKMVFEIKPQGVDKGRAIRHFMTGAPFAGRTPLFAGDDLTDEKGFAVVNELGGLSVKIGEGDTLATLRLPSVDAFVDWLAQVVDAAAA</sequence>
<dbReference type="InterPro" id="IPR044651">
    <property type="entry name" value="OTSB-like"/>
</dbReference>
<keyword evidence="3 4" id="KW-0378">Hydrolase</keyword>
<protein>
    <recommendedName>
        <fullName evidence="4">Trehalose 6-phosphate phosphatase</fullName>
        <ecNumber evidence="4">3.1.3.12</ecNumber>
    </recommendedName>
</protein>
<dbReference type="InterPro" id="IPR006379">
    <property type="entry name" value="HAD-SF_hydro_IIB"/>
</dbReference>
<evidence type="ECO:0000313" key="5">
    <source>
        <dbReference type="EMBL" id="MCY0388526.1"/>
    </source>
</evidence>
<evidence type="ECO:0000256" key="3">
    <source>
        <dbReference type="ARBA" id="ARBA00022801"/>
    </source>
</evidence>
<evidence type="ECO:0000256" key="4">
    <source>
        <dbReference type="RuleBase" id="RU361117"/>
    </source>
</evidence>
<comment type="pathway">
    <text evidence="1 4">Glycan biosynthesis; trehalose biosynthesis.</text>
</comment>
<proteinExistence type="inferred from homology"/>
<keyword evidence="4" id="KW-0479">Metal-binding</keyword>
<dbReference type="Proteomes" id="UP001082899">
    <property type="component" value="Unassembled WGS sequence"/>
</dbReference>
<organism evidence="5 6">
    <name type="scientific">Robbsia betulipollinis</name>
    <dbReference type="NCBI Taxonomy" id="2981849"/>
    <lineage>
        <taxon>Bacteria</taxon>
        <taxon>Pseudomonadati</taxon>
        <taxon>Pseudomonadota</taxon>
        <taxon>Betaproteobacteria</taxon>
        <taxon>Burkholderiales</taxon>
        <taxon>Burkholderiaceae</taxon>
        <taxon>Robbsia</taxon>
    </lineage>
</organism>
<dbReference type="PANTHER" id="PTHR43768">
    <property type="entry name" value="TREHALOSE 6-PHOSPHATE PHOSPHATASE"/>
    <property type="match status" value="1"/>
</dbReference>
<dbReference type="RefSeq" id="WP_267848419.1">
    <property type="nucleotide sequence ID" value="NZ_JAPMXC010000005.1"/>
</dbReference>
<dbReference type="Gene3D" id="3.30.70.1020">
    <property type="entry name" value="Trehalose-6-phosphate phosphatase related protein, domain 2"/>
    <property type="match status" value="1"/>
</dbReference>
<dbReference type="NCBIfam" id="TIGR00685">
    <property type="entry name" value="T6PP"/>
    <property type="match status" value="1"/>
</dbReference>
<dbReference type="InterPro" id="IPR036412">
    <property type="entry name" value="HAD-like_sf"/>
</dbReference>
<dbReference type="InterPro" id="IPR003337">
    <property type="entry name" value="Trehalose_PPase"/>
</dbReference>
<dbReference type="EMBL" id="JAPMXC010000005">
    <property type="protein sequence ID" value="MCY0388526.1"/>
    <property type="molecule type" value="Genomic_DNA"/>
</dbReference>
<comment type="caution">
    <text evidence="5">The sequence shown here is derived from an EMBL/GenBank/DDBJ whole genome shotgun (WGS) entry which is preliminary data.</text>
</comment>
<accession>A0ABT3ZPQ0</accession>
<keyword evidence="4" id="KW-0460">Magnesium</keyword>
<comment type="catalytic activity">
    <reaction evidence="4">
        <text>alpha,alpha-trehalose 6-phosphate + H2O = alpha,alpha-trehalose + phosphate</text>
        <dbReference type="Rhea" id="RHEA:23420"/>
        <dbReference type="ChEBI" id="CHEBI:15377"/>
        <dbReference type="ChEBI" id="CHEBI:16551"/>
        <dbReference type="ChEBI" id="CHEBI:43474"/>
        <dbReference type="ChEBI" id="CHEBI:58429"/>
        <dbReference type="EC" id="3.1.3.12"/>
    </reaction>
</comment>
<dbReference type="PANTHER" id="PTHR43768:SF3">
    <property type="entry name" value="TREHALOSE 6-PHOSPHATE PHOSPHATASE"/>
    <property type="match status" value="1"/>
</dbReference>
<name>A0ABT3ZPQ0_9BURK</name>
<dbReference type="CDD" id="cd01627">
    <property type="entry name" value="HAD_TPP"/>
    <property type="match status" value="1"/>
</dbReference>
<keyword evidence="6" id="KW-1185">Reference proteome</keyword>
<comment type="similarity">
    <text evidence="2 4">Belongs to the trehalose phosphatase family.</text>
</comment>
<dbReference type="NCBIfam" id="TIGR01484">
    <property type="entry name" value="HAD-SF-IIB"/>
    <property type="match status" value="1"/>
</dbReference>
<dbReference type="SUPFAM" id="SSF56784">
    <property type="entry name" value="HAD-like"/>
    <property type="match status" value="1"/>
</dbReference>